<sequence>MRMKLFELQRPYDLVMSLGYNCMTAYQLKRLSLRSFSGPVDWVIIHEVSDLIRLLDNRFQGYMEEQNLKILGTHNGYFSVQDTEYKAHSFHDFPCSGGNQTIANYSEFKEKLDRRISRFISLAAQADSALFVRERCSYEDAVRLRDSLASLVKGKTHLLIINYTREGRLVEHNWVDDGICSVDVNLDVDDEFLRDSYWNDAFRGVSLIQK</sequence>
<dbReference type="Pfam" id="PF08795">
    <property type="entry name" value="DUF1796"/>
    <property type="match status" value="1"/>
</dbReference>
<dbReference type="Proteomes" id="UP000447876">
    <property type="component" value="Unassembled WGS sequence"/>
</dbReference>
<evidence type="ECO:0000313" key="1">
    <source>
        <dbReference type="EMBL" id="MUG45829.1"/>
    </source>
</evidence>
<reference evidence="1 2" key="1">
    <citation type="submission" date="2019-11" db="EMBL/GenBank/DDBJ databases">
        <title>Draft genome sequences of five Paenibacillus species of dairy origin.</title>
        <authorList>
            <person name="Olajide A.M."/>
            <person name="Chen S."/>
            <person name="Lapointe G."/>
        </authorList>
    </citation>
    <scope>NUCLEOTIDE SEQUENCE [LARGE SCALE GENOMIC DNA]</scope>
    <source>
        <strain evidence="1 2">12CR55</strain>
    </source>
</reference>
<evidence type="ECO:0000313" key="2">
    <source>
        <dbReference type="Proteomes" id="UP000447876"/>
    </source>
</evidence>
<dbReference type="AlphaFoldDB" id="A0A7X2Z2Y0"/>
<comment type="caution">
    <text evidence="1">The sequence shown here is derived from an EMBL/GenBank/DDBJ whole genome shotgun (WGS) entry which is preliminary data.</text>
</comment>
<dbReference type="InterPro" id="IPR014903">
    <property type="entry name" value="DUF1796"/>
</dbReference>
<evidence type="ECO:0008006" key="3">
    <source>
        <dbReference type="Google" id="ProtNLM"/>
    </source>
</evidence>
<organism evidence="1 2">
    <name type="scientific">Paenibacillus woosongensis</name>
    <dbReference type="NCBI Taxonomy" id="307580"/>
    <lineage>
        <taxon>Bacteria</taxon>
        <taxon>Bacillati</taxon>
        <taxon>Bacillota</taxon>
        <taxon>Bacilli</taxon>
        <taxon>Bacillales</taxon>
        <taxon>Paenibacillaceae</taxon>
        <taxon>Paenibacillus</taxon>
    </lineage>
</organism>
<dbReference type="EMBL" id="WNZW01000003">
    <property type="protein sequence ID" value="MUG45829.1"/>
    <property type="molecule type" value="Genomic_DNA"/>
</dbReference>
<gene>
    <name evidence="1" type="ORF">GNP95_12590</name>
</gene>
<dbReference type="OrthoDB" id="5326008at2"/>
<proteinExistence type="predicted"/>
<protein>
    <recommendedName>
        <fullName evidence="3">Peptidase</fullName>
    </recommendedName>
</protein>
<name>A0A7X2Z2Y0_9BACL</name>
<accession>A0A7X2Z2Y0</accession>